<dbReference type="Proteomes" id="UP001596514">
    <property type="component" value="Unassembled WGS sequence"/>
</dbReference>
<feature type="compositionally biased region" description="Basic and acidic residues" evidence="1">
    <location>
        <begin position="30"/>
        <end position="40"/>
    </location>
</feature>
<protein>
    <submittedName>
        <fullName evidence="2">Uncharacterized protein</fullName>
    </submittedName>
</protein>
<feature type="region of interest" description="Disordered" evidence="1">
    <location>
        <begin position="1"/>
        <end position="100"/>
    </location>
</feature>
<evidence type="ECO:0000313" key="2">
    <source>
        <dbReference type="EMBL" id="MFC7606037.1"/>
    </source>
</evidence>
<accession>A0ABW2TCS0</accession>
<evidence type="ECO:0000313" key="3">
    <source>
        <dbReference type="Proteomes" id="UP001596514"/>
    </source>
</evidence>
<dbReference type="EMBL" id="JBHTEE010000001">
    <property type="protein sequence ID" value="MFC7606037.1"/>
    <property type="molecule type" value="Genomic_DNA"/>
</dbReference>
<evidence type="ECO:0000256" key="1">
    <source>
        <dbReference type="SAM" id="MobiDB-lite"/>
    </source>
</evidence>
<feature type="compositionally biased region" description="Acidic residues" evidence="1">
    <location>
        <begin position="15"/>
        <end position="29"/>
    </location>
</feature>
<proteinExistence type="predicted"/>
<reference evidence="3" key="1">
    <citation type="journal article" date="2019" name="Int. J. Syst. Evol. Microbiol.">
        <title>The Global Catalogue of Microorganisms (GCM) 10K type strain sequencing project: providing services to taxonomists for standard genome sequencing and annotation.</title>
        <authorList>
            <consortium name="The Broad Institute Genomics Platform"/>
            <consortium name="The Broad Institute Genome Sequencing Center for Infectious Disease"/>
            <person name="Wu L."/>
            <person name="Ma J."/>
        </authorList>
    </citation>
    <scope>NUCLEOTIDE SEQUENCE [LARGE SCALE GENOMIC DNA]</scope>
    <source>
        <strain evidence="3">JCM 10083</strain>
    </source>
</reference>
<organism evidence="2 3">
    <name type="scientific">Streptosporangium amethystogenes subsp. fukuiense</name>
    <dbReference type="NCBI Taxonomy" id="698418"/>
    <lineage>
        <taxon>Bacteria</taxon>
        <taxon>Bacillati</taxon>
        <taxon>Actinomycetota</taxon>
        <taxon>Actinomycetes</taxon>
        <taxon>Streptosporangiales</taxon>
        <taxon>Streptosporangiaceae</taxon>
        <taxon>Streptosporangium</taxon>
    </lineage>
</organism>
<name>A0ABW2TCS0_9ACTN</name>
<dbReference type="RefSeq" id="WP_343977439.1">
    <property type="nucleotide sequence ID" value="NZ_BAAAGK010000150.1"/>
</dbReference>
<comment type="caution">
    <text evidence="2">The sequence shown here is derived from an EMBL/GenBank/DDBJ whole genome shotgun (WGS) entry which is preliminary data.</text>
</comment>
<keyword evidence="3" id="KW-1185">Reference proteome</keyword>
<gene>
    <name evidence="2" type="ORF">ACFQVD_38635</name>
</gene>
<feature type="compositionally biased region" description="Basic and acidic residues" evidence="1">
    <location>
        <begin position="1"/>
        <end position="14"/>
    </location>
</feature>
<sequence length="100" mass="11224">MNPHGDREHGRTVDDPSEEIPIETPEADAAEQRRSAREGGSDSSPDLSAEAEVDPADAAEQNRTAREEDEEWPDTVPMEADPADTFEQRRTIELDEDDYR</sequence>